<evidence type="ECO:0000313" key="2">
    <source>
        <dbReference type="Proteomes" id="UP000316778"/>
    </source>
</evidence>
<dbReference type="RefSeq" id="WP_145712214.1">
    <property type="nucleotide sequence ID" value="NZ_BAAAFY010000001.1"/>
</dbReference>
<name>A0A562T288_CHIJA</name>
<accession>A0A562T288</accession>
<evidence type="ECO:0000313" key="1">
    <source>
        <dbReference type="EMBL" id="TWI87787.1"/>
    </source>
</evidence>
<protein>
    <submittedName>
        <fullName evidence="1">Uncharacterized protein</fullName>
    </submittedName>
</protein>
<gene>
    <name evidence="1" type="ORF">LX66_1858</name>
</gene>
<proteinExistence type="predicted"/>
<dbReference type="Proteomes" id="UP000316778">
    <property type="component" value="Unassembled WGS sequence"/>
</dbReference>
<dbReference type="EMBL" id="VLLG01000003">
    <property type="protein sequence ID" value="TWI87787.1"/>
    <property type="molecule type" value="Genomic_DNA"/>
</dbReference>
<reference evidence="1 2" key="1">
    <citation type="journal article" date="2013" name="Stand. Genomic Sci.">
        <title>Genomic Encyclopedia of Type Strains, Phase I: The one thousand microbial genomes (KMG-I) project.</title>
        <authorList>
            <person name="Kyrpides N.C."/>
            <person name="Woyke T."/>
            <person name="Eisen J.A."/>
            <person name="Garrity G."/>
            <person name="Lilburn T.G."/>
            <person name="Beck B.J."/>
            <person name="Whitman W.B."/>
            <person name="Hugenholtz P."/>
            <person name="Klenk H.P."/>
        </authorList>
    </citation>
    <scope>NUCLEOTIDE SEQUENCE [LARGE SCALE GENOMIC DNA]</scope>
    <source>
        <strain evidence="1 2">DSM 13484</strain>
    </source>
</reference>
<comment type="caution">
    <text evidence="1">The sequence shown here is derived from an EMBL/GenBank/DDBJ whole genome shotgun (WGS) entry which is preliminary data.</text>
</comment>
<organism evidence="1 2">
    <name type="scientific">Chitinophaga japonensis</name>
    <name type="common">Flexibacter japonensis</name>
    <dbReference type="NCBI Taxonomy" id="104662"/>
    <lineage>
        <taxon>Bacteria</taxon>
        <taxon>Pseudomonadati</taxon>
        <taxon>Bacteroidota</taxon>
        <taxon>Chitinophagia</taxon>
        <taxon>Chitinophagales</taxon>
        <taxon>Chitinophagaceae</taxon>
        <taxon>Chitinophaga</taxon>
    </lineage>
</organism>
<dbReference type="AlphaFoldDB" id="A0A562T288"/>
<sequence length="121" mass="13924">MNHENLLFSQESGNEHAINVSLTELFPPQPLPGTIQQDIHYRMSNMGGYFRAKICEEGEISLARYFRMVYPGVPKVPVQLSEGGQDMHFVIGCKQILIMFSDYLNRQYGAYLPADFRNHLR</sequence>
<keyword evidence="2" id="KW-1185">Reference proteome</keyword>